<dbReference type="PANTHER" id="PTHR23416">
    <property type="entry name" value="SIALIC ACID SYNTHASE-RELATED"/>
    <property type="match status" value="1"/>
</dbReference>
<dbReference type="InterPro" id="IPR051159">
    <property type="entry name" value="Hexapeptide_acetyltransf"/>
</dbReference>
<gene>
    <name evidence="3" type="ORF">DWW14_06585</name>
    <name evidence="2" type="ORF">DXC07_01190</name>
</gene>
<dbReference type="GO" id="GO:0016746">
    <property type="term" value="F:acyltransferase activity"/>
    <property type="evidence" value="ECO:0007669"/>
    <property type="project" value="UniProtKB-KW"/>
</dbReference>
<dbReference type="EMBL" id="QRZC01000006">
    <property type="protein sequence ID" value="RGV43618.1"/>
    <property type="molecule type" value="Genomic_DNA"/>
</dbReference>
<dbReference type="InterPro" id="IPR011004">
    <property type="entry name" value="Trimer_LpxA-like_sf"/>
</dbReference>
<dbReference type="PANTHER" id="PTHR23416:SF78">
    <property type="entry name" value="LIPOPOLYSACCHARIDE BIOSYNTHESIS O-ACETYL TRANSFERASE WBBJ-RELATED"/>
    <property type="match status" value="1"/>
</dbReference>
<dbReference type="CDD" id="cd04647">
    <property type="entry name" value="LbH_MAT_like"/>
    <property type="match status" value="1"/>
</dbReference>
<protein>
    <submittedName>
        <fullName evidence="2">Acyltransferase</fullName>
    </submittedName>
</protein>
<reference evidence="4 5" key="1">
    <citation type="submission" date="2018-08" db="EMBL/GenBank/DDBJ databases">
        <title>A genome reference for cultivated species of the human gut microbiota.</title>
        <authorList>
            <person name="Zou Y."/>
            <person name="Xue W."/>
            <person name="Luo G."/>
        </authorList>
    </citation>
    <scope>NUCLEOTIDE SEQUENCE [LARGE SCALE GENOMIC DNA]</scope>
    <source>
        <strain evidence="3 5">AF14-42</strain>
        <strain evidence="2 4">OM07-9</strain>
    </source>
</reference>
<proteinExistence type="predicted"/>
<keyword evidence="1" id="KW-1133">Transmembrane helix</keyword>
<dbReference type="RefSeq" id="WP_057258566.1">
    <property type="nucleotide sequence ID" value="NZ_CZAD01000001.1"/>
</dbReference>
<evidence type="ECO:0000313" key="4">
    <source>
        <dbReference type="Proteomes" id="UP000261295"/>
    </source>
</evidence>
<dbReference type="AlphaFoldDB" id="A0A3E4XS11"/>
<keyword evidence="1" id="KW-0472">Membrane</keyword>
<evidence type="ECO:0000313" key="3">
    <source>
        <dbReference type="EMBL" id="RGV43618.1"/>
    </source>
</evidence>
<keyword evidence="2" id="KW-0012">Acyltransferase</keyword>
<dbReference type="Gene3D" id="2.160.10.10">
    <property type="entry name" value="Hexapeptide repeat proteins"/>
    <property type="match status" value="1"/>
</dbReference>
<dbReference type="SUPFAM" id="SSF51161">
    <property type="entry name" value="Trimeric LpxA-like enzymes"/>
    <property type="match status" value="1"/>
</dbReference>
<dbReference type="Proteomes" id="UP000285343">
    <property type="component" value="Unassembled WGS sequence"/>
</dbReference>
<evidence type="ECO:0000313" key="2">
    <source>
        <dbReference type="EMBL" id="RGM58808.1"/>
    </source>
</evidence>
<accession>A0A3E4XS11</accession>
<keyword evidence="2" id="KW-0808">Transferase</keyword>
<comment type="caution">
    <text evidence="2">The sequence shown here is derived from an EMBL/GenBank/DDBJ whole genome shotgun (WGS) entry which is preliminary data.</text>
</comment>
<dbReference type="Proteomes" id="UP000261295">
    <property type="component" value="Unassembled WGS sequence"/>
</dbReference>
<sequence>MNIRKLTWSKLIRFARHYYSLYIVRTLWVHWFNPLYTLYFNLIFFPFKQAVRFPVFVYGWPRLFAQTGHFRCIGECYPGMVRLNSTIGGAPQYSGGNIELNLWGDIIFRGKCVIGSGSRLAVSGLLDLGADTKIASYCNVTVATVVRIGAQSRIAHRCQVLDSNYHYIADFKHGMVKKIARPITIGNYCWVCNSSTITCGAVIPNKTIVASNSLVNKDMSDIPEESIIGGVPTKLVGTGYRRIESHQFEGEVNRYFMLHPEADMYLIPEGIGHDICDRDW</sequence>
<keyword evidence="1" id="KW-0812">Transmembrane</keyword>
<evidence type="ECO:0000256" key="1">
    <source>
        <dbReference type="SAM" id="Phobius"/>
    </source>
</evidence>
<dbReference type="EMBL" id="QSTL01000001">
    <property type="protein sequence ID" value="RGM58808.1"/>
    <property type="molecule type" value="Genomic_DNA"/>
</dbReference>
<organism evidence="2 4">
    <name type="scientific">Bacteroides uniformis</name>
    <dbReference type="NCBI Taxonomy" id="820"/>
    <lineage>
        <taxon>Bacteria</taxon>
        <taxon>Pseudomonadati</taxon>
        <taxon>Bacteroidota</taxon>
        <taxon>Bacteroidia</taxon>
        <taxon>Bacteroidales</taxon>
        <taxon>Bacteroidaceae</taxon>
        <taxon>Bacteroides</taxon>
    </lineage>
</organism>
<name>A0A3E4XS11_BACUN</name>
<feature type="transmembrane region" description="Helical" evidence="1">
    <location>
        <begin position="21"/>
        <end position="45"/>
    </location>
</feature>
<evidence type="ECO:0000313" key="5">
    <source>
        <dbReference type="Proteomes" id="UP000285343"/>
    </source>
</evidence>